<evidence type="ECO:0000256" key="1">
    <source>
        <dbReference type="SAM" id="Phobius"/>
    </source>
</evidence>
<reference evidence="3" key="1">
    <citation type="journal article" date="2019" name="Int. J. Syst. Evol. Microbiol.">
        <title>The Global Catalogue of Microorganisms (GCM) 10K type strain sequencing project: providing services to taxonomists for standard genome sequencing and annotation.</title>
        <authorList>
            <consortium name="The Broad Institute Genomics Platform"/>
            <consortium name="The Broad Institute Genome Sequencing Center for Infectious Disease"/>
            <person name="Wu L."/>
            <person name="Ma J."/>
        </authorList>
    </citation>
    <scope>NUCLEOTIDE SEQUENCE [LARGE SCALE GENOMIC DNA]</scope>
    <source>
        <strain evidence="3">CCUG 30340</strain>
    </source>
</reference>
<sequence length="100" mass="10524">MTAWLASLAVVSGVAGALLFYLASPQQQLRAAGPWPARRRWWPGTVCTLVSLAATTRVLAPMEAVFAWSVLLMFVGSIAPFLGAWRARARAGDAAGNGAP</sequence>
<keyword evidence="1" id="KW-1133">Transmembrane helix</keyword>
<keyword evidence="1" id="KW-0472">Membrane</keyword>
<proteinExistence type="predicted"/>
<name>A0ABV9QUR1_9GAMM</name>
<comment type="caution">
    <text evidence="2">The sequence shown here is derived from an EMBL/GenBank/DDBJ whole genome shotgun (WGS) entry which is preliminary data.</text>
</comment>
<evidence type="ECO:0000313" key="2">
    <source>
        <dbReference type="EMBL" id="MFC4820817.1"/>
    </source>
</evidence>
<protein>
    <recommendedName>
        <fullName evidence="4">DUF3325 domain-containing protein</fullName>
    </recommendedName>
</protein>
<dbReference type="Proteomes" id="UP001595886">
    <property type="component" value="Unassembled WGS sequence"/>
</dbReference>
<accession>A0ABV9QUR1</accession>
<feature type="transmembrane region" description="Helical" evidence="1">
    <location>
        <begin position="65"/>
        <end position="85"/>
    </location>
</feature>
<organism evidence="2 3">
    <name type="scientific">Dokdonella ginsengisoli</name>
    <dbReference type="NCBI Taxonomy" id="363846"/>
    <lineage>
        <taxon>Bacteria</taxon>
        <taxon>Pseudomonadati</taxon>
        <taxon>Pseudomonadota</taxon>
        <taxon>Gammaproteobacteria</taxon>
        <taxon>Lysobacterales</taxon>
        <taxon>Rhodanobacteraceae</taxon>
        <taxon>Dokdonella</taxon>
    </lineage>
</organism>
<evidence type="ECO:0000313" key="3">
    <source>
        <dbReference type="Proteomes" id="UP001595886"/>
    </source>
</evidence>
<keyword evidence="3" id="KW-1185">Reference proteome</keyword>
<dbReference type="RefSeq" id="WP_380020864.1">
    <property type="nucleotide sequence ID" value="NZ_JBHSHD010000008.1"/>
</dbReference>
<dbReference type="EMBL" id="JBHSHD010000008">
    <property type="protein sequence ID" value="MFC4820817.1"/>
    <property type="molecule type" value="Genomic_DNA"/>
</dbReference>
<keyword evidence="1" id="KW-0812">Transmembrane</keyword>
<gene>
    <name evidence="2" type="ORF">ACFO6Q_10805</name>
</gene>
<evidence type="ECO:0008006" key="4">
    <source>
        <dbReference type="Google" id="ProtNLM"/>
    </source>
</evidence>